<dbReference type="AlphaFoldDB" id="A0A1I8GYI6"/>
<dbReference type="Gene3D" id="3.40.50.1820">
    <property type="entry name" value="alpha/beta hydrolase"/>
    <property type="match status" value="1"/>
</dbReference>
<evidence type="ECO:0000313" key="1">
    <source>
        <dbReference type="Proteomes" id="UP000095280"/>
    </source>
</evidence>
<evidence type="ECO:0000313" key="2">
    <source>
        <dbReference type="WBParaSite" id="maker-uti_cns_0003530-snap-gene-0.9-mRNA-1"/>
    </source>
</evidence>
<dbReference type="InterPro" id="IPR029058">
    <property type="entry name" value="AB_hydrolase_fold"/>
</dbReference>
<keyword evidence="1" id="KW-1185">Reference proteome</keyword>
<organism evidence="1 2">
    <name type="scientific">Macrostomum lignano</name>
    <dbReference type="NCBI Taxonomy" id="282301"/>
    <lineage>
        <taxon>Eukaryota</taxon>
        <taxon>Metazoa</taxon>
        <taxon>Spiralia</taxon>
        <taxon>Lophotrochozoa</taxon>
        <taxon>Platyhelminthes</taxon>
        <taxon>Rhabditophora</taxon>
        <taxon>Macrostomorpha</taxon>
        <taxon>Macrostomida</taxon>
        <taxon>Macrostomidae</taxon>
        <taxon>Macrostomum</taxon>
    </lineage>
</organism>
<accession>A0A1I8GYI6</accession>
<dbReference type="SUPFAM" id="SSF53474">
    <property type="entry name" value="alpha/beta-Hydrolases"/>
    <property type="match status" value="1"/>
</dbReference>
<dbReference type="WBParaSite" id="maker-uti_cns_0003530-snap-gene-0.9-mRNA-1">
    <property type="protein sequence ID" value="maker-uti_cns_0003530-snap-gene-0.9-mRNA-1"/>
    <property type="gene ID" value="maker-uti_cns_0003530-snap-gene-0.9"/>
</dbReference>
<name>A0A1I8GYI6_9PLAT</name>
<sequence>LSSCLRASCRAALNATSFSASVSWARINDELRSDFFDVPALAGRSVRRRGFSVIDGFQLVHSPIDAAMWWRLTKPMVLGSMLEDSAMYFANPTVRHWPENYFLEHVDNRLSAGGASGADLRLTCSLIEFSRRLATANGTEDVRFYRYLMSTRPVQPVMPHTWSQFPTQAAFGGFDLMQLLGRQAASREQSAAWQARFGEFVRTGRISGWESYDSAGRRLVNLVDGGAAPTATADPRADLCDWWKTKLPDLHYRGWYA</sequence>
<protein>
    <submittedName>
        <fullName evidence="2">COesterase domain-containing protein</fullName>
    </submittedName>
</protein>
<proteinExistence type="predicted"/>
<reference evidence="2" key="1">
    <citation type="submission" date="2016-11" db="UniProtKB">
        <authorList>
            <consortium name="WormBaseParasite"/>
        </authorList>
    </citation>
    <scope>IDENTIFICATION</scope>
</reference>
<dbReference type="Proteomes" id="UP000095280">
    <property type="component" value="Unplaced"/>
</dbReference>